<dbReference type="InterPro" id="IPR029058">
    <property type="entry name" value="AB_hydrolase_fold"/>
</dbReference>
<dbReference type="RefSeq" id="WP_055144010.1">
    <property type="nucleotide sequence ID" value="NZ_JXSZ01000005.1"/>
</dbReference>
<accession>A0A0N8HAB3</accession>
<dbReference type="EMBL" id="LGTQ01000005">
    <property type="protein sequence ID" value="KPM49692.1"/>
    <property type="molecule type" value="Genomic_DNA"/>
</dbReference>
<protein>
    <submittedName>
        <fullName evidence="1">Esterase</fullName>
    </submittedName>
</protein>
<organism evidence="1 2">
    <name type="scientific">Jiulongibacter sediminis</name>
    <dbReference type="NCBI Taxonomy" id="1605367"/>
    <lineage>
        <taxon>Bacteria</taxon>
        <taxon>Pseudomonadati</taxon>
        <taxon>Bacteroidota</taxon>
        <taxon>Cytophagia</taxon>
        <taxon>Cytophagales</taxon>
        <taxon>Leadbetterellaceae</taxon>
        <taxon>Jiulongibacter</taxon>
    </lineage>
</organism>
<evidence type="ECO:0000313" key="1">
    <source>
        <dbReference type="EMBL" id="KPM49692.1"/>
    </source>
</evidence>
<dbReference type="InterPro" id="IPR000801">
    <property type="entry name" value="Esterase-like"/>
</dbReference>
<sequence length="236" mass="27471">MQKEQRPFYSHSLGRTLQLHIHGHWGYPILVFPPAGTDGRQIENLGLTHSVSDKIEHGEIKIYAIDSIDLDSFFSTELSSNSKIFNYQLYARFLKEELVPLLQRECNVHRVGLAGIDFGAYHALNFAFKYPDLTNFVISMSGMFDIRRFLDDYFDDNVYFNSPYDFIPGAESWIFNHLKIVLGTSDSDKNRDESLKMSKLLGQKQIDHWYDEKKQIEADSTLWNTAFPEYLEAFLY</sequence>
<dbReference type="SUPFAM" id="SSF53474">
    <property type="entry name" value="alpha/beta-Hydrolases"/>
    <property type="match status" value="1"/>
</dbReference>
<dbReference type="Pfam" id="PF00756">
    <property type="entry name" value="Esterase"/>
    <property type="match status" value="1"/>
</dbReference>
<gene>
    <name evidence="1" type="ORF">AFM12_03645</name>
</gene>
<dbReference type="AlphaFoldDB" id="A0A0N8HAB3"/>
<comment type="caution">
    <text evidence="1">The sequence shown here is derived from an EMBL/GenBank/DDBJ whole genome shotgun (WGS) entry which is preliminary data.</text>
</comment>
<reference evidence="1 2" key="1">
    <citation type="submission" date="2015-07" db="EMBL/GenBank/DDBJ databases">
        <title>The draft genome sequence of Leadbetterella sp. JN14-9.</title>
        <authorList>
            <person name="Liu Y."/>
            <person name="Du J."/>
            <person name="Shao Z."/>
        </authorList>
    </citation>
    <scope>NUCLEOTIDE SEQUENCE [LARGE SCALE GENOMIC DNA]</scope>
    <source>
        <strain evidence="1 2">JN14-9</strain>
    </source>
</reference>
<dbReference type="OrthoDB" id="9775130at2"/>
<dbReference type="Proteomes" id="UP000050454">
    <property type="component" value="Unassembled WGS sequence"/>
</dbReference>
<dbReference type="Gene3D" id="3.40.50.1820">
    <property type="entry name" value="alpha/beta hydrolase"/>
    <property type="match status" value="1"/>
</dbReference>
<dbReference type="STRING" id="1605367.AFM12_03645"/>
<evidence type="ECO:0000313" key="2">
    <source>
        <dbReference type="Proteomes" id="UP000050454"/>
    </source>
</evidence>
<proteinExistence type="predicted"/>
<keyword evidence="2" id="KW-1185">Reference proteome</keyword>
<name>A0A0N8HAB3_9BACT</name>